<keyword evidence="3 7" id="KW-0812">Transmembrane</keyword>
<gene>
    <name evidence="8" type="ORF">Fcan01_04021</name>
</gene>
<accession>A0A226EP53</accession>
<name>A0A226EP53_FOLCA</name>
<dbReference type="PROSITE" id="PS00390">
    <property type="entry name" value="ATPASE_NA_K_BETA_1"/>
    <property type="match status" value="1"/>
</dbReference>
<evidence type="ECO:0000313" key="9">
    <source>
        <dbReference type="Proteomes" id="UP000198287"/>
    </source>
</evidence>
<reference evidence="8 9" key="1">
    <citation type="submission" date="2015-12" db="EMBL/GenBank/DDBJ databases">
        <title>The genome of Folsomia candida.</title>
        <authorList>
            <person name="Faddeeva A."/>
            <person name="Derks M.F."/>
            <person name="Anvar Y."/>
            <person name="Smit S."/>
            <person name="Van Straalen N."/>
            <person name="Roelofs D."/>
        </authorList>
    </citation>
    <scope>NUCLEOTIDE SEQUENCE [LARGE SCALE GENOMIC DNA]</scope>
    <source>
        <strain evidence="8 9">VU population</strain>
        <tissue evidence="8">Whole body</tissue>
    </source>
</reference>
<dbReference type="GO" id="GO:0006883">
    <property type="term" value="P:intracellular sodium ion homeostasis"/>
    <property type="evidence" value="ECO:0007669"/>
    <property type="project" value="TreeGrafter"/>
</dbReference>
<dbReference type="GO" id="GO:0001671">
    <property type="term" value="F:ATPase activator activity"/>
    <property type="evidence" value="ECO:0007669"/>
    <property type="project" value="TreeGrafter"/>
</dbReference>
<evidence type="ECO:0000256" key="7">
    <source>
        <dbReference type="SAM" id="Phobius"/>
    </source>
</evidence>
<evidence type="ECO:0000256" key="3">
    <source>
        <dbReference type="ARBA" id="ARBA00022692"/>
    </source>
</evidence>
<comment type="subcellular location">
    <subcellularLocation>
        <location evidence="1">Membrane</location>
        <topology evidence="1">Single-pass type II membrane protein</topology>
    </subcellularLocation>
</comment>
<protein>
    <submittedName>
        <fullName evidence="8">Sodium/potassium-transporting ATPase subunit beta-2</fullName>
    </submittedName>
</protein>
<evidence type="ECO:0000256" key="6">
    <source>
        <dbReference type="ARBA" id="ARBA00023136"/>
    </source>
</evidence>
<evidence type="ECO:0000256" key="4">
    <source>
        <dbReference type="ARBA" id="ARBA00022968"/>
    </source>
</evidence>
<dbReference type="AlphaFoldDB" id="A0A226EP53"/>
<dbReference type="Pfam" id="PF00287">
    <property type="entry name" value="Na_K-ATPase"/>
    <property type="match status" value="1"/>
</dbReference>
<keyword evidence="6 7" id="KW-0472">Membrane</keyword>
<keyword evidence="9" id="KW-1185">Reference proteome</keyword>
<comment type="similarity">
    <text evidence="2">Belongs to the X(+)/potassium ATPases subunit beta family.</text>
</comment>
<organism evidence="8 9">
    <name type="scientific">Folsomia candida</name>
    <name type="common">Springtail</name>
    <dbReference type="NCBI Taxonomy" id="158441"/>
    <lineage>
        <taxon>Eukaryota</taxon>
        <taxon>Metazoa</taxon>
        <taxon>Ecdysozoa</taxon>
        <taxon>Arthropoda</taxon>
        <taxon>Hexapoda</taxon>
        <taxon>Collembola</taxon>
        <taxon>Entomobryomorpha</taxon>
        <taxon>Isotomoidea</taxon>
        <taxon>Isotomidae</taxon>
        <taxon>Proisotominae</taxon>
        <taxon>Folsomia</taxon>
    </lineage>
</organism>
<dbReference type="OMA" id="WEGFRVF"/>
<dbReference type="GO" id="GO:1990573">
    <property type="term" value="P:potassium ion import across plasma membrane"/>
    <property type="evidence" value="ECO:0007669"/>
    <property type="project" value="TreeGrafter"/>
</dbReference>
<evidence type="ECO:0000256" key="1">
    <source>
        <dbReference type="ARBA" id="ARBA00004606"/>
    </source>
</evidence>
<proteinExistence type="inferred from homology"/>
<keyword evidence="4" id="KW-0735">Signal-anchor</keyword>
<dbReference type="STRING" id="158441.A0A226EP53"/>
<dbReference type="PANTHER" id="PTHR11523:SF28">
    <property type="entry name" value="NA_K-ATPASE BETA SUBUNIT ISOFORM 4-RELATED"/>
    <property type="match status" value="1"/>
</dbReference>
<dbReference type="Proteomes" id="UP000198287">
    <property type="component" value="Unassembled WGS sequence"/>
</dbReference>
<feature type="transmembrane region" description="Helical" evidence="7">
    <location>
        <begin position="46"/>
        <end position="67"/>
    </location>
</feature>
<dbReference type="GO" id="GO:0036376">
    <property type="term" value="P:sodium ion export across plasma membrane"/>
    <property type="evidence" value="ECO:0007669"/>
    <property type="project" value="TreeGrafter"/>
</dbReference>
<dbReference type="GO" id="GO:0005890">
    <property type="term" value="C:sodium:potassium-exchanging ATPase complex"/>
    <property type="evidence" value="ECO:0007669"/>
    <property type="project" value="InterPro"/>
</dbReference>
<evidence type="ECO:0000256" key="2">
    <source>
        <dbReference type="ARBA" id="ARBA00005876"/>
    </source>
</evidence>
<comment type="caution">
    <text evidence="8">The sequence shown here is derived from an EMBL/GenBank/DDBJ whole genome shotgun (WGS) entry which is preliminary data.</text>
</comment>
<dbReference type="EMBL" id="LNIX01000002">
    <property type="protein sequence ID" value="OXA58917.1"/>
    <property type="molecule type" value="Genomic_DNA"/>
</dbReference>
<sequence>MAGGKAKISSKSKSHPTKGKGFGNFIYDSEEGTCFGRTAASWIKIIIFYIIFYSCLAGFFCLNYYIFSKTLNEDSPKWKLDQSIIGTNPGVGFRPMPDQDANAESTLIWYQEGVESDAKFWWNQLSVMLKHNILPEGTPGTKICNDQGETATDSAACLVQYSDRSYCTETNKYGYQPSGKPCVLIKLNKIFGWTPQPFGVNNDDKFDPVLLQNDLEDKVKNDEMPGTLRDHIWKEVNKSSNAVNTLKTVWLSCSGESVGDKENLPEGHITYEPERKIPGYYFPYKNQKNYRSPFVMVNFDIPKTSRHLLINIECRAWAKNIKYDRVFRLGSVHFELMVD</sequence>
<dbReference type="InterPro" id="IPR000402">
    <property type="entry name" value="Na/K_ATPase_sub_beta"/>
</dbReference>
<dbReference type="InterPro" id="IPR038702">
    <property type="entry name" value="Na/K_ATPase_sub_beta_sf"/>
</dbReference>
<evidence type="ECO:0000313" key="8">
    <source>
        <dbReference type="EMBL" id="OXA58917.1"/>
    </source>
</evidence>
<dbReference type="Gene3D" id="2.60.40.1660">
    <property type="entry name" value="Na, k-atpase alpha subunit"/>
    <property type="match status" value="1"/>
</dbReference>
<dbReference type="PANTHER" id="PTHR11523">
    <property type="entry name" value="SODIUM/POTASSIUM-DEPENDENT ATPASE BETA SUBUNIT"/>
    <property type="match status" value="1"/>
</dbReference>
<dbReference type="GO" id="GO:0030007">
    <property type="term" value="P:intracellular potassium ion homeostasis"/>
    <property type="evidence" value="ECO:0007669"/>
    <property type="project" value="TreeGrafter"/>
</dbReference>
<keyword evidence="5 7" id="KW-1133">Transmembrane helix</keyword>
<dbReference type="OrthoDB" id="5912413at2759"/>
<evidence type="ECO:0000256" key="5">
    <source>
        <dbReference type="ARBA" id="ARBA00022989"/>
    </source>
</evidence>